<keyword evidence="1" id="KW-0175">Coiled coil</keyword>
<feature type="coiled-coil region" evidence="1">
    <location>
        <begin position="272"/>
        <end position="299"/>
    </location>
</feature>
<evidence type="ECO:0000313" key="4">
    <source>
        <dbReference type="Proteomes" id="UP000069940"/>
    </source>
</evidence>
<feature type="region of interest" description="Disordered" evidence="2">
    <location>
        <begin position="433"/>
        <end position="455"/>
    </location>
</feature>
<feature type="region of interest" description="Disordered" evidence="2">
    <location>
        <begin position="1"/>
        <end position="52"/>
    </location>
</feature>
<accession>A0ABM1ZRX0</accession>
<dbReference type="EnsemblMetazoa" id="AALFPA23_021115.R31150">
    <property type="protein sequence ID" value="AALFPA23_021115.P31150"/>
    <property type="gene ID" value="AALFPA23_021115"/>
</dbReference>
<protein>
    <recommendedName>
        <fullName evidence="5">Gag-like protein</fullName>
    </recommendedName>
</protein>
<reference evidence="4" key="1">
    <citation type="journal article" date="2015" name="Proc. Natl. Acad. Sci. U.S.A.">
        <title>Genome sequence of the Asian Tiger mosquito, Aedes albopictus, reveals insights into its biology, genetics, and evolution.</title>
        <authorList>
            <person name="Chen X.G."/>
            <person name="Jiang X."/>
            <person name="Gu J."/>
            <person name="Xu M."/>
            <person name="Wu Y."/>
            <person name="Deng Y."/>
            <person name="Zhang C."/>
            <person name="Bonizzoni M."/>
            <person name="Dermauw W."/>
            <person name="Vontas J."/>
            <person name="Armbruster P."/>
            <person name="Huang X."/>
            <person name="Yang Y."/>
            <person name="Zhang H."/>
            <person name="He W."/>
            <person name="Peng H."/>
            <person name="Liu Y."/>
            <person name="Wu K."/>
            <person name="Chen J."/>
            <person name="Lirakis M."/>
            <person name="Topalis P."/>
            <person name="Van Leeuwen T."/>
            <person name="Hall A.B."/>
            <person name="Jiang X."/>
            <person name="Thorpe C."/>
            <person name="Mueller R.L."/>
            <person name="Sun C."/>
            <person name="Waterhouse R.M."/>
            <person name="Yan G."/>
            <person name="Tu Z.J."/>
            <person name="Fang X."/>
            <person name="James A.A."/>
        </authorList>
    </citation>
    <scope>NUCLEOTIDE SEQUENCE [LARGE SCALE GENOMIC DNA]</scope>
    <source>
        <strain evidence="4">Foshan</strain>
    </source>
</reference>
<dbReference type="Proteomes" id="UP000069940">
    <property type="component" value="Unassembled WGS sequence"/>
</dbReference>
<evidence type="ECO:0000256" key="1">
    <source>
        <dbReference type="SAM" id="Coils"/>
    </source>
</evidence>
<feature type="compositionally biased region" description="Polar residues" evidence="2">
    <location>
        <begin position="446"/>
        <end position="455"/>
    </location>
</feature>
<evidence type="ECO:0000256" key="2">
    <source>
        <dbReference type="SAM" id="MobiDB-lite"/>
    </source>
</evidence>
<keyword evidence="4" id="KW-1185">Reference proteome</keyword>
<dbReference type="GeneID" id="134289930"/>
<evidence type="ECO:0000313" key="3">
    <source>
        <dbReference type="EnsemblMetazoa" id="AALFPA23_021115.P31150"/>
    </source>
</evidence>
<sequence>MASTGPQRIAQSRKTAAGRVTTRQQSGKSGSTAASVASQNSTGNGGPNTEPNQTATVVLEMIDTEKNHPNHPTLVGKFLRERGYLDCTEITKLGKFRFKVDTKSEAGLRRLNLAEINLRPYEPKNRNHTIAFVRGVPESFAEEEMLDNSEAEYQVIQVQRIKRRDRNGGLQDTTNIKVTVEGTQVPKWLKIYGCNFRPELYIFPIRQCQNCWRFGHGAKFCTARARCGTCGGNHPTRECNTDAKCPNCRSQHSANDPGCPERKRHVKIREKMREKQISYAQAETQYPKLQNRFNLLEELEEEEGVGFPTLQEYSHRKGPTGGRGPQKGQAVSNPRGSSRERTEHSENAMEVPPQHIERRTTCPNCRDNPLKATEFERFISWLRKEFLAEKRSRRWIEDLQVLQQKIARKAQHAKSELERDQLLVEIGQDIQAIIEGQPTPEKDIPRSNTGSHSGV</sequence>
<organism evidence="3 4">
    <name type="scientific">Aedes albopictus</name>
    <name type="common">Asian tiger mosquito</name>
    <name type="synonym">Stegomyia albopicta</name>
    <dbReference type="NCBI Taxonomy" id="7160"/>
    <lineage>
        <taxon>Eukaryota</taxon>
        <taxon>Metazoa</taxon>
        <taxon>Ecdysozoa</taxon>
        <taxon>Arthropoda</taxon>
        <taxon>Hexapoda</taxon>
        <taxon>Insecta</taxon>
        <taxon>Pterygota</taxon>
        <taxon>Neoptera</taxon>
        <taxon>Endopterygota</taxon>
        <taxon>Diptera</taxon>
        <taxon>Nematocera</taxon>
        <taxon>Culicoidea</taxon>
        <taxon>Culicidae</taxon>
        <taxon>Culicinae</taxon>
        <taxon>Aedini</taxon>
        <taxon>Aedes</taxon>
        <taxon>Stegomyia</taxon>
    </lineage>
</organism>
<feature type="region of interest" description="Disordered" evidence="2">
    <location>
        <begin position="306"/>
        <end position="353"/>
    </location>
</feature>
<reference evidence="3" key="2">
    <citation type="submission" date="2025-05" db="UniProtKB">
        <authorList>
            <consortium name="EnsemblMetazoa"/>
        </authorList>
    </citation>
    <scope>IDENTIFICATION</scope>
    <source>
        <strain evidence="3">Foshan</strain>
    </source>
</reference>
<feature type="compositionally biased region" description="Polar residues" evidence="2">
    <location>
        <begin position="21"/>
        <end position="52"/>
    </location>
</feature>
<feature type="compositionally biased region" description="Basic and acidic residues" evidence="2">
    <location>
        <begin position="337"/>
        <end position="347"/>
    </location>
</feature>
<proteinExistence type="predicted"/>
<dbReference type="RefSeq" id="XP_062712746.1">
    <property type="nucleotide sequence ID" value="XM_062856762.1"/>
</dbReference>
<name>A0ABM1ZRX0_AEDAL</name>
<feature type="compositionally biased region" description="Polar residues" evidence="2">
    <location>
        <begin position="1"/>
        <end position="14"/>
    </location>
</feature>
<evidence type="ECO:0008006" key="5">
    <source>
        <dbReference type="Google" id="ProtNLM"/>
    </source>
</evidence>